<organism evidence="1 2">
    <name type="scientific">Flagellimonas nanhaiensis</name>
    <dbReference type="NCBI Taxonomy" id="2292706"/>
    <lineage>
        <taxon>Bacteria</taxon>
        <taxon>Pseudomonadati</taxon>
        <taxon>Bacteroidota</taxon>
        <taxon>Flavobacteriia</taxon>
        <taxon>Flavobacteriales</taxon>
        <taxon>Flavobacteriaceae</taxon>
        <taxon>Flagellimonas</taxon>
    </lineage>
</organism>
<proteinExistence type="predicted"/>
<gene>
    <name evidence="1" type="ORF">DX873_01910</name>
</gene>
<dbReference type="EMBL" id="QTJX01000001">
    <property type="protein sequence ID" value="RDY60957.1"/>
    <property type="molecule type" value="Genomic_DNA"/>
</dbReference>
<sequence>MVFFNVGLSQEDCQLGVGGQDDQVIMEVFQLNDNQKDKLKSWSAELKVRNDILKDRAKHLLKRHEGSSPEVLMTFSKQYKDILDSMKQNALMMDRRLLSTLNAKQYNLYLELCSQLTLRPMYVDRSVDEK</sequence>
<dbReference type="AlphaFoldDB" id="A0A371JT38"/>
<evidence type="ECO:0000313" key="1">
    <source>
        <dbReference type="EMBL" id="RDY60957.1"/>
    </source>
</evidence>
<protein>
    <recommendedName>
        <fullName evidence="3">Periplasmic heavy metal sensor</fullName>
    </recommendedName>
</protein>
<accession>A0A371JT38</accession>
<evidence type="ECO:0008006" key="3">
    <source>
        <dbReference type="Google" id="ProtNLM"/>
    </source>
</evidence>
<reference evidence="1 2" key="1">
    <citation type="submission" date="2018-08" db="EMBL/GenBank/DDBJ databases">
        <title>Muricauda nanhaiensis sp. nov., isolated from seawater of the South China Sea.</title>
        <authorList>
            <person name="Dang Y."/>
        </authorList>
    </citation>
    <scope>NUCLEOTIDE SEQUENCE [LARGE SCALE GENOMIC DNA]</scope>
    <source>
        <strain evidence="1 2">SM1704</strain>
    </source>
</reference>
<comment type="caution">
    <text evidence="1">The sequence shown here is derived from an EMBL/GenBank/DDBJ whole genome shotgun (WGS) entry which is preliminary data.</text>
</comment>
<evidence type="ECO:0000313" key="2">
    <source>
        <dbReference type="Proteomes" id="UP000261828"/>
    </source>
</evidence>
<dbReference type="Proteomes" id="UP000261828">
    <property type="component" value="Unassembled WGS sequence"/>
</dbReference>
<name>A0A371JT38_9FLAO</name>
<keyword evidence="2" id="KW-1185">Reference proteome</keyword>